<comment type="caution">
    <text evidence="1">The sequence shown here is derived from an EMBL/GenBank/DDBJ whole genome shotgun (WGS) entry which is preliminary data.</text>
</comment>
<gene>
    <name evidence="1" type="ORF">C0187_01060</name>
</gene>
<sequence length="186" mass="20778">MSIKGRIKEILLKMEGEDRFINRFAVKLLLMRKIGFPLYLTNFFFQRILRNQSEINFSVHFTSKVSHIENIKIHYDLITLTSFAVSGNCYIQAYNGLICGKNFLFAPGVKIITSGHDFKDISKPTKNEPVIFGDNVWIGANVVILPGVRVGNNCVIGAGSVVTKSFVDDNLIIAGNPAKVIGKREE</sequence>
<dbReference type="Gene3D" id="2.160.10.10">
    <property type="entry name" value="Hexapeptide repeat proteins"/>
    <property type="match status" value="1"/>
</dbReference>
<protein>
    <recommendedName>
        <fullName evidence="3">Transferase hexapeptide repeat containing protein</fullName>
    </recommendedName>
</protein>
<name>A0A2J6WQS6_9BACT</name>
<dbReference type="CDD" id="cd04647">
    <property type="entry name" value="LbH_MAT_like"/>
    <property type="match status" value="1"/>
</dbReference>
<dbReference type="InterPro" id="IPR001451">
    <property type="entry name" value="Hexapep"/>
</dbReference>
<evidence type="ECO:0000313" key="2">
    <source>
        <dbReference type="Proteomes" id="UP000242881"/>
    </source>
</evidence>
<dbReference type="InterPro" id="IPR051159">
    <property type="entry name" value="Hexapeptide_acetyltransf"/>
</dbReference>
<dbReference type="SUPFAM" id="SSF51161">
    <property type="entry name" value="Trimeric LpxA-like enzymes"/>
    <property type="match status" value="1"/>
</dbReference>
<reference evidence="1 2" key="1">
    <citation type="submission" date="2018-01" db="EMBL/GenBank/DDBJ databases">
        <title>Metagenomic assembled genomes from two thermal pools in the Uzon Caldera, Kamchatka, Russia.</title>
        <authorList>
            <person name="Wilkins L."/>
            <person name="Ettinger C."/>
        </authorList>
    </citation>
    <scope>NUCLEOTIDE SEQUENCE [LARGE SCALE GENOMIC DNA]</scope>
    <source>
        <strain evidence="1">ZAV-05</strain>
    </source>
</reference>
<accession>A0A2J6WQS6</accession>
<proteinExistence type="predicted"/>
<organism evidence="1 2">
    <name type="scientific">Calditerrivibrio nitroreducens</name>
    <dbReference type="NCBI Taxonomy" id="477976"/>
    <lineage>
        <taxon>Bacteria</taxon>
        <taxon>Pseudomonadati</taxon>
        <taxon>Deferribacterota</taxon>
        <taxon>Deferribacteres</taxon>
        <taxon>Deferribacterales</taxon>
        <taxon>Calditerrivibrionaceae</taxon>
    </lineage>
</organism>
<evidence type="ECO:0008006" key="3">
    <source>
        <dbReference type="Google" id="ProtNLM"/>
    </source>
</evidence>
<dbReference type="Proteomes" id="UP000242881">
    <property type="component" value="Unassembled WGS sequence"/>
</dbReference>
<evidence type="ECO:0000313" key="1">
    <source>
        <dbReference type="EMBL" id="PMP72737.1"/>
    </source>
</evidence>
<dbReference type="PANTHER" id="PTHR23416">
    <property type="entry name" value="SIALIC ACID SYNTHASE-RELATED"/>
    <property type="match status" value="1"/>
</dbReference>
<dbReference type="EMBL" id="PNIN01000018">
    <property type="protein sequence ID" value="PMP72737.1"/>
    <property type="molecule type" value="Genomic_DNA"/>
</dbReference>
<dbReference type="Pfam" id="PF00132">
    <property type="entry name" value="Hexapep"/>
    <property type="match status" value="1"/>
</dbReference>
<dbReference type="AlphaFoldDB" id="A0A2J6WQS6"/>
<dbReference type="InterPro" id="IPR011004">
    <property type="entry name" value="Trimer_LpxA-like_sf"/>
</dbReference>
<dbReference type="RefSeq" id="WP_424604966.1">
    <property type="nucleotide sequence ID" value="NZ_JBNAVA010000002.1"/>
</dbReference>